<accession>A0A6J5N615</accession>
<protein>
    <submittedName>
        <fullName evidence="1">Uncharacterized protein</fullName>
    </submittedName>
</protein>
<reference evidence="1" key="1">
    <citation type="submission" date="2020-04" db="EMBL/GenBank/DDBJ databases">
        <authorList>
            <person name="Chiriac C."/>
            <person name="Salcher M."/>
            <person name="Ghai R."/>
            <person name="Kavagutti S V."/>
        </authorList>
    </citation>
    <scope>NUCLEOTIDE SEQUENCE</scope>
</reference>
<gene>
    <name evidence="1" type="ORF">UFOVP627_11</name>
</gene>
<dbReference type="EMBL" id="LR796606">
    <property type="protein sequence ID" value="CAB4153471.1"/>
    <property type="molecule type" value="Genomic_DNA"/>
</dbReference>
<sequence length="57" mass="6898">MTEKEQILELIKSEIKRHDKRKENFFIKYFTTKGDKRFFSGAKFALEELECLIEINL</sequence>
<proteinExistence type="predicted"/>
<evidence type="ECO:0000313" key="1">
    <source>
        <dbReference type="EMBL" id="CAB4153471.1"/>
    </source>
</evidence>
<name>A0A6J5N615_9CAUD</name>
<organism evidence="1">
    <name type="scientific">uncultured Caudovirales phage</name>
    <dbReference type="NCBI Taxonomy" id="2100421"/>
    <lineage>
        <taxon>Viruses</taxon>
        <taxon>Duplodnaviria</taxon>
        <taxon>Heunggongvirae</taxon>
        <taxon>Uroviricota</taxon>
        <taxon>Caudoviricetes</taxon>
        <taxon>Peduoviridae</taxon>
        <taxon>Maltschvirus</taxon>
        <taxon>Maltschvirus maltsch</taxon>
    </lineage>
</organism>